<evidence type="ECO:0000313" key="2">
    <source>
        <dbReference type="Proteomes" id="UP001197093"/>
    </source>
</evidence>
<accession>A0AAD4EMZ6</accession>
<keyword evidence="2" id="KW-1185">Reference proteome</keyword>
<name>A0AAD4EMZ6_9PEZI</name>
<organism evidence="1 2">
    <name type="scientific">Staphylotrichum longicolle</name>
    <dbReference type="NCBI Taxonomy" id="669026"/>
    <lineage>
        <taxon>Eukaryota</taxon>
        <taxon>Fungi</taxon>
        <taxon>Dikarya</taxon>
        <taxon>Ascomycota</taxon>
        <taxon>Pezizomycotina</taxon>
        <taxon>Sordariomycetes</taxon>
        <taxon>Sordariomycetidae</taxon>
        <taxon>Sordariales</taxon>
        <taxon>Chaetomiaceae</taxon>
        <taxon>Staphylotrichum</taxon>
    </lineage>
</organism>
<dbReference type="EMBL" id="JAHCVI010000006">
    <property type="protein sequence ID" value="KAG7283985.1"/>
    <property type="molecule type" value="Genomic_DNA"/>
</dbReference>
<evidence type="ECO:0000313" key="1">
    <source>
        <dbReference type="EMBL" id="KAG7283985.1"/>
    </source>
</evidence>
<gene>
    <name evidence="1" type="ORF">NEMBOFW57_010343</name>
</gene>
<dbReference type="AlphaFoldDB" id="A0AAD4EMZ6"/>
<comment type="caution">
    <text evidence="1">The sequence shown here is derived from an EMBL/GenBank/DDBJ whole genome shotgun (WGS) entry which is preliminary data.</text>
</comment>
<proteinExistence type="predicted"/>
<sequence>MASKSPIPLATLGANPEVAKQIQALLLPEYDLVHICLTPTQAVAELPPLCAGALDTPDSSGLGSNAALPAGERRVPRGIIFGGGVGDEDLERVMRAVRERVPEEDGGVKVVRVTREDVLAKGATGPSAGVIGEVLREKLAGLVQRGEL</sequence>
<reference evidence="1" key="1">
    <citation type="submission" date="2023-02" db="EMBL/GenBank/DDBJ databases">
        <authorList>
            <person name="Palmer J.M."/>
        </authorList>
    </citation>
    <scope>NUCLEOTIDE SEQUENCE</scope>
    <source>
        <strain evidence="1">FW57</strain>
    </source>
</reference>
<protein>
    <submittedName>
        <fullName evidence="1">Uncharacterized protein</fullName>
    </submittedName>
</protein>
<dbReference type="Proteomes" id="UP001197093">
    <property type="component" value="Unassembled WGS sequence"/>
</dbReference>